<dbReference type="Proteomes" id="UP001501474">
    <property type="component" value="Unassembled WGS sequence"/>
</dbReference>
<accession>A0ABN3DKF6</accession>
<evidence type="ECO:0008006" key="4">
    <source>
        <dbReference type="Google" id="ProtNLM"/>
    </source>
</evidence>
<gene>
    <name evidence="2" type="ORF">GCM10010104_31270</name>
</gene>
<keyword evidence="1" id="KW-1133">Transmembrane helix</keyword>
<dbReference type="EMBL" id="BAAART010000063">
    <property type="protein sequence ID" value="GAA2234441.1"/>
    <property type="molecule type" value="Genomic_DNA"/>
</dbReference>
<feature type="transmembrane region" description="Helical" evidence="1">
    <location>
        <begin position="136"/>
        <end position="159"/>
    </location>
</feature>
<evidence type="ECO:0000313" key="3">
    <source>
        <dbReference type="Proteomes" id="UP001501474"/>
    </source>
</evidence>
<reference evidence="2 3" key="1">
    <citation type="journal article" date="2019" name="Int. J. Syst. Evol. Microbiol.">
        <title>The Global Catalogue of Microorganisms (GCM) 10K type strain sequencing project: providing services to taxonomists for standard genome sequencing and annotation.</title>
        <authorList>
            <consortium name="The Broad Institute Genomics Platform"/>
            <consortium name="The Broad Institute Genome Sequencing Center for Infectious Disease"/>
            <person name="Wu L."/>
            <person name="Ma J."/>
        </authorList>
    </citation>
    <scope>NUCLEOTIDE SEQUENCE [LARGE SCALE GENOMIC DNA]</scope>
    <source>
        <strain evidence="2 3">JCM 3053</strain>
    </source>
</reference>
<evidence type="ECO:0000313" key="2">
    <source>
        <dbReference type="EMBL" id="GAA2234441.1"/>
    </source>
</evidence>
<dbReference type="RefSeq" id="WP_234845537.1">
    <property type="nucleotide sequence ID" value="NZ_BAAART010000063.1"/>
</dbReference>
<evidence type="ECO:0000256" key="1">
    <source>
        <dbReference type="SAM" id="Phobius"/>
    </source>
</evidence>
<organism evidence="2 3">
    <name type="scientific">Streptomyces indiaensis</name>
    <dbReference type="NCBI Taxonomy" id="284033"/>
    <lineage>
        <taxon>Bacteria</taxon>
        <taxon>Bacillati</taxon>
        <taxon>Actinomycetota</taxon>
        <taxon>Actinomycetes</taxon>
        <taxon>Kitasatosporales</taxon>
        <taxon>Streptomycetaceae</taxon>
        <taxon>Streptomyces</taxon>
    </lineage>
</organism>
<feature type="transmembrane region" description="Helical" evidence="1">
    <location>
        <begin position="91"/>
        <end position="115"/>
    </location>
</feature>
<proteinExistence type="predicted"/>
<name>A0ABN3DKF6_9ACTN</name>
<keyword evidence="1" id="KW-0812">Transmembrane</keyword>
<feature type="transmembrane region" description="Helical" evidence="1">
    <location>
        <begin position="179"/>
        <end position="201"/>
    </location>
</feature>
<keyword evidence="3" id="KW-1185">Reference proteome</keyword>
<sequence>MTALTAATTPAARPVRHRGGLLRAVARTHRTALVLWLSALAAATAALIWLHSLGDEARDGMSACATPPTDRLPSCAAVEAITADETYANGIAVLATVLSWVMFPVAAWAGGALVGRELESGTARLAWTQSVGPLRWLAVKLAVPAVLLTAGTGTLVLLNRWARGDGDPDLVGDWYYPDAFVSTGPVAVAYALAGLALGALAGLLWRRALPATGVALAAALLVHSVLERHREDLWPAVTRTEAGSLELPRSAFQVAWADTPRHGVTLTRATFHPESHFWPLQSMETGLLLAVTAAATATACLVLNRRLP</sequence>
<comment type="caution">
    <text evidence="2">The sequence shown here is derived from an EMBL/GenBank/DDBJ whole genome shotgun (WGS) entry which is preliminary data.</text>
</comment>
<protein>
    <recommendedName>
        <fullName evidence="4">ABC transporter permease</fullName>
    </recommendedName>
</protein>
<keyword evidence="1" id="KW-0472">Membrane</keyword>
<feature type="transmembrane region" description="Helical" evidence="1">
    <location>
        <begin position="33"/>
        <end position="52"/>
    </location>
</feature>